<evidence type="ECO:0000256" key="6">
    <source>
        <dbReference type="ARBA" id="ARBA00022989"/>
    </source>
</evidence>
<comment type="similarity">
    <text evidence="2">Belongs to the IgaA family.</text>
</comment>
<comment type="subcellular location">
    <subcellularLocation>
        <location evidence="1">Cell inner membrane</location>
        <topology evidence="1">Multi-pass membrane protein</topology>
    </subcellularLocation>
</comment>
<proteinExistence type="inferred from homology"/>
<dbReference type="AlphaFoldDB" id="A0A8I0Q3Q7"/>
<feature type="transmembrane region" description="Helical" evidence="8">
    <location>
        <begin position="226"/>
        <end position="246"/>
    </location>
</feature>
<evidence type="ECO:0000256" key="7">
    <source>
        <dbReference type="ARBA" id="ARBA00023136"/>
    </source>
</evidence>
<feature type="transmembrane region" description="Helical" evidence="8">
    <location>
        <begin position="341"/>
        <end position="360"/>
    </location>
</feature>
<feature type="transmembrane region" description="Helical" evidence="8">
    <location>
        <begin position="6"/>
        <end position="23"/>
    </location>
</feature>
<feature type="transmembrane region" description="Helical" evidence="8">
    <location>
        <begin position="653"/>
        <end position="676"/>
    </location>
</feature>
<dbReference type="Pfam" id="PF07095">
    <property type="entry name" value="IgaA"/>
    <property type="match status" value="1"/>
</dbReference>
<dbReference type="EMBL" id="PKLF01000013">
    <property type="protein sequence ID" value="MBE8613624.1"/>
    <property type="molecule type" value="Genomic_DNA"/>
</dbReference>
<reference evidence="9" key="1">
    <citation type="submission" date="2017-12" db="EMBL/GenBank/DDBJ databases">
        <title>Genome sequencing and analysis.</title>
        <authorList>
            <person name="Huang Y.-T."/>
        </authorList>
    </citation>
    <scope>NUCLEOTIDE SEQUENCE</scope>
    <source>
        <strain evidence="9">VGH116</strain>
    </source>
</reference>
<dbReference type="RefSeq" id="WP_193830037.1">
    <property type="nucleotide sequence ID" value="NZ_PKLF01000013.1"/>
</dbReference>
<evidence type="ECO:0000313" key="9">
    <source>
        <dbReference type="EMBL" id="MBE8613624.1"/>
    </source>
</evidence>
<comment type="caution">
    <text evidence="9">The sequence shown here is derived from an EMBL/GenBank/DDBJ whole genome shotgun (WGS) entry which is preliminary data.</text>
</comment>
<organism evidence="9 10">
    <name type="scientific">Morganella morganii</name>
    <name type="common">Proteus morganii</name>
    <dbReference type="NCBI Taxonomy" id="582"/>
    <lineage>
        <taxon>Bacteria</taxon>
        <taxon>Pseudomonadati</taxon>
        <taxon>Pseudomonadota</taxon>
        <taxon>Gammaproteobacteria</taxon>
        <taxon>Enterobacterales</taxon>
        <taxon>Morganellaceae</taxon>
        <taxon>Morganella</taxon>
    </lineage>
</organism>
<evidence type="ECO:0000313" key="10">
    <source>
        <dbReference type="Proteomes" id="UP000650477"/>
    </source>
</evidence>
<keyword evidence="6 8" id="KW-1133">Transmembrane helix</keyword>
<keyword evidence="4" id="KW-0997">Cell inner membrane</keyword>
<feature type="transmembrane region" description="Helical" evidence="8">
    <location>
        <begin position="201"/>
        <end position="220"/>
    </location>
</feature>
<evidence type="ECO:0000256" key="4">
    <source>
        <dbReference type="ARBA" id="ARBA00022519"/>
    </source>
</evidence>
<evidence type="ECO:0000256" key="5">
    <source>
        <dbReference type="ARBA" id="ARBA00022692"/>
    </source>
</evidence>
<dbReference type="InterPro" id="IPR010771">
    <property type="entry name" value="IgaA"/>
</dbReference>
<sequence length="707" mass="79516">MTITLIITAALVIGCLIMVSVISHRRRQRRAGYVLPSLASLTHHRPGAGEIQAIEHHLTCAARQAVSNDLHFTLPAFPKKSDHVYRLCNRITRYAIPEKNGQQWHYYIEGNEVYLPAVLDEFIQATNVIDVMFTDGIPMIVGLNGHDLREFTDDHALARPMTKNNNVPVQAAILTNSNADIEFLGTRRESRQEYNLQHSHGFISGTLIVCGVLTALTAVFMPPFLFYWMMAAGAGLLLPGIILSLIPISNRRRLRDIQCYRGIPKRWGLFGDFDHSQKHSISLGGIDLIYPRHWEPWLHQDLGSVTQIEMYEDQQVVRQGKYLSLREESTRFPYRRYGKNLLIALTSAFALLVLACNQPVNLPVKLALNWLTGTETKVTTNFSELQNMPLYVGDFLEAKGVGMCYMPPNLSAQDKPNFRAFDCSGIYWNNTSPLPVPESEQVDRAAALLAELNNQLHPDAGARKVNDSLRNVITRSGMSLLDDFSSLVLKTQALCEFENSDCVRLKNALVNLGNSPNWENLLARAKAGKLEQSNVLLRPASAEALEKLVIATTSTAINKEVENAAMRLNSPPPGGVLLISDEGKSLVENAPVNEQTEEMTPLAHWQSLQKLSNMLLHTPFEVQGIVTDVSVDANGTRHILLHFQPDSVMLARFIGNCILLVVFSLLAIINGIYTFIRWRQRRRRMTDIRRYYDNCFRHDYPSSEVQP</sequence>
<evidence type="ECO:0000256" key="1">
    <source>
        <dbReference type="ARBA" id="ARBA00004429"/>
    </source>
</evidence>
<dbReference type="Proteomes" id="UP000650477">
    <property type="component" value="Unassembled WGS sequence"/>
</dbReference>
<evidence type="ECO:0000256" key="3">
    <source>
        <dbReference type="ARBA" id="ARBA00022475"/>
    </source>
</evidence>
<name>A0A8I0Q3Q7_MORMO</name>
<dbReference type="GO" id="GO:0005886">
    <property type="term" value="C:plasma membrane"/>
    <property type="evidence" value="ECO:0007669"/>
    <property type="project" value="UniProtKB-SubCell"/>
</dbReference>
<evidence type="ECO:0000256" key="2">
    <source>
        <dbReference type="ARBA" id="ARBA00009494"/>
    </source>
</evidence>
<gene>
    <name evidence="9" type="ORF">CYG68_14635</name>
</gene>
<keyword evidence="5 8" id="KW-0812">Transmembrane</keyword>
<accession>A0A8I0Q3Q7</accession>
<protein>
    <submittedName>
        <fullName evidence="9">Transcriptional regulator</fullName>
    </submittedName>
</protein>
<keyword evidence="3" id="KW-1003">Cell membrane</keyword>
<evidence type="ECO:0000256" key="8">
    <source>
        <dbReference type="SAM" id="Phobius"/>
    </source>
</evidence>
<keyword evidence="7 8" id="KW-0472">Membrane</keyword>